<dbReference type="EMBL" id="CP068393">
    <property type="protein sequence ID" value="QUC65766.1"/>
    <property type="molecule type" value="Genomic_DNA"/>
</dbReference>
<keyword evidence="2" id="KW-1185">Reference proteome</keyword>
<dbReference type="Proteomes" id="UP000682782">
    <property type="component" value="Chromosome"/>
</dbReference>
<accession>A0AC61MUK2</accession>
<reference evidence="1" key="1">
    <citation type="submission" date="2021-01" db="EMBL/GenBank/DDBJ databases">
        <title>Complete genome sequence of Clostridiales bacterium R-7.</title>
        <authorList>
            <person name="Mahoney-Kurpe S.C."/>
            <person name="Palevich N."/>
            <person name="Koike S."/>
            <person name="Moon C.D."/>
            <person name="Attwood G.T."/>
        </authorList>
    </citation>
    <scope>NUCLEOTIDE SEQUENCE</scope>
    <source>
        <strain evidence="1">R-7</strain>
    </source>
</reference>
<evidence type="ECO:0000313" key="2">
    <source>
        <dbReference type="Proteomes" id="UP000682782"/>
    </source>
</evidence>
<gene>
    <name evidence="1" type="ORF">JYE49_07670</name>
</gene>
<sequence>MKSYVVIGLGRFGTELATRLYARGEEVMVIDTDEQLIDKIADKVTRAVAADARDLDVLTKLGVENFEHAIVAVGSDLASSALITMNLKSLNVPYILCKAHDDTYREILERLGADKVIIPEREVADKLALGMTQAGVMEYIELSQEFGIVEMQPIAEWVGKTIRELELRTRYGVNVIAVRGEGDTIKIPPDIDTPIPEDVVMVMLGKYEMFESLKKK</sequence>
<proteinExistence type="predicted"/>
<organism evidence="1 2">
    <name type="scientific">Aristaeella hokkaidonensis</name>
    <dbReference type="NCBI Taxonomy" id="3046382"/>
    <lineage>
        <taxon>Bacteria</taxon>
        <taxon>Bacillati</taxon>
        <taxon>Bacillota</taxon>
        <taxon>Clostridia</taxon>
        <taxon>Eubacteriales</taxon>
        <taxon>Aristaeellaceae</taxon>
        <taxon>Aristaeella</taxon>
    </lineage>
</organism>
<protein>
    <submittedName>
        <fullName evidence="1">TrkA family potassium uptake protein</fullName>
    </submittedName>
</protein>
<name>A0AC61MUK2_9FIRM</name>
<evidence type="ECO:0000313" key="1">
    <source>
        <dbReference type="EMBL" id="QUC65766.1"/>
    </source>
</evidence>